<sequence length="275" mass="32463">MGRDKGEEKLKCKRIDFTKKVPCNFCEFSTRRYELKPHEQDHDTVRMASELERLRLLTRRMTGKDLEGLSFAELLLLESRLQDVCLIVTDRKKKAKLEEDEKRMCKQKDLYLCAKDSVFLDFILLKSSLVSGAIHQQILFLHFSCPSLYRGCRGSLRDEMVNPCRAKLERLWLLNERLNGRELDNMTFFELRMLENQLLDGICRVKDEKMGPTMEQIARQLKEESITLSAEQERCSLDIFKDDQHRGISLRSRSQHTLLSVSRKLRRFQKRKTMP</sequence>
<dbReference type="Gramene" id="ESQ52893">
    <property type="protein sequence ID" value="ESQ52893"/>
    <property type="gene ID" value="EUTSA_v10017656mg"/>
</dbReference>
<dbReference type="EMBL" id="KI517385">
    <property type="protein sequence ID" value="ESQ52893.1"/>
    <property type="molecule type" value="Genomic_DNA"/>
</dbReference>
<dbReference type="AlphaFoldDB" id="V4MJT4"/>
<proteinExistence type="predicted"/>
<reference evidence="1 2" key="1">
    <citation type="journal article" date="2013" name="Front. Plant Sci.">
        <title>The Reference Genome of the Halophytic Plant Eutrema salsugineum.</title>
        <authorList>
            <person name="Yang R."/>
            <person name="Jarvis D.E."/>
            <person name="Chen H."/>
            <person name="Beilstein M.A."/>
            <person name="Grimwood J."/>
            <person name="Jenkins J."/>
            <person name="Shu S."/>
            <person name="Prochnik S."/>
            <person name="Xin M."/>
            <person name="Ma C."/>
            <person name="Schmutz J."/>
            <person name="Wing R.A."/>
            <person name="Mitchell-Olds T."/>
            <person name="Schumaker K.S."/>
            <person name="Wang X."/>
        </authorList>
    </citation>
    <scope>NUCLEOTIDE SEQUENCE [LARGE SCALE GENOMIC DNA]</scope>
</reference>
<dbReference type="OMA" id="MQSEFER"/>
<evidence type="ECO:0008006" key="3">
    <source>
        <dbReference type="Google" id="ProtNLM"/>
    </source>
</evidence>
<evidence type="ECO:0000313" key="2">
    <source>
        <dbReference type="Proteomes" id="UP000030689"/>
    </source>
</evidence>
<name>V4MJT4_EUTSA</name>
<gene>
    <name evidence="1" type="ORF">EUTSA_v10017656mg</name>
</gene>
<accession>V4MJT4</accession>
<evidence type="ECO:0000313" key="1">
    <source>
        <dbReference type="EMBL" id="ESQ52893.1"/>
    </source>
</evidence>
<dbReference type="KEGG" id="eus:EUTSA_v10017656mg"/>
<organism evidence="1 2">
    <name type="scientific">Eutrema salsugineum</name>
    <name type="common">Saltwater cress</name>
    <name type="synonym">Sisymbrium salsugineum</name>
    <dbReference type="NCBI Taxonomy" id="72664"/>
    <lineage>
        <taxon>Eukaryota</taxon>
        <taxon>Viridiplantae</taxon>
        <taxon>Streptophyta</taxon>
        <taxon>Embryophyta</taxon>
        <taxon>Tracheophyta</taxon>
        <taxon>Spermatophyta</taxon>
        <taxon>Magnoliopsida</taxon>
        <taxon>eudicotyledons</taxon>
        <taxon>Gunneridae</taxon>
        <taxon>Pentapetalae</taxon>
        <taxon>rosids</taxon>
        <taxon>malvids</taxon>
        <taxon>Brassicales</taxon>
        <taxon>Brassicaceae</taxon>
        <taxon>Eutremeae</taxon>
        <taxon>Eutrema</taxon>
    </lineage>
</organism>
<dbReference type="Proteomes" id="UP000030689">
    <property type="component" value="Unassembled WGS sequence"/>
</dbReference>
<keyword evidence="2" id="KW-1185">Reference proteome</keyword>
<protein>
    <recommendedName>
        <fullName evidence="3">K-box domain-containing protein</fullName>
    </recommendedName>
</protein>